<dbReference type="InterPro" id="IPR052451">
    <property type="entry name" value="Ser/Thr_kinase-like"/>
</dbReference>
<reference evidence="3 4" key="1">
    <citation type="submission" date="2023-12" db="EMBL/GenBank/DDBJ databases">
        <title>A high-quality genome assembly for Dillenia turbinata (Dilleniales).</title>
        <authorList>
            <person name="Chanderbali A."/>
        </authorList>
    </citation>
    <scope>NUCLEOTIDE SEQUENCE [LARGE SCALE GENOMIC DNA]</scope>
    <source>
        <strain evidence="3">LSX21</strain>
        <tissue evidence="3">Leaf</tissue>
    </source>
</reference>
<evidence type="ECO:0000313" key="3">
    <source>
        <dbReference type="EMBL" id="KAK6925815.1"/>
    </source>
</evidence>
<proteinExistence type="predicted"/>
<keyword evidence="1" id="KW-0812">Transmembrane</keyword>
<dbReference type="AlphaFoldDB" id="A0AAN8Z812"/>
<keyword evidence="4" id="KW-1185">Reference proteome</keyword>
<evidence type="ECO:0000313" key="4">
    <source>
        <dbReference type="Proteomes" id="UP001370490"/>
    </source>
</evidence>
<dbReference type="PANTHER" id="PTHR48008">
    <property type="entry name" value="LEUCINE-RICH REPEAT RECEPTOR-LIKE PROTEIN KINASE IMK3-RELATED"/>
    <property type="match status" value="1"/>
</dbReference>
<keyword evidence="1" id="KW-1133">Transmembrane helix</keyword>
<dbReference type="PROSITE" id="PS50011">
    <property type="entry name" value="PROTEIN_KINASE_DOM"/>
    <property type="match status" value="1"/>
</dbReference>
<dbReference type="Proteomes" id="UP001370490">
    <property type="component" value="Unassembled WGS sequence"/>
</dbReference>
<dbReference type="Pfam" id="PF00069">
    <property type="entry name" value="Pkinase"/>
    <property type="match status" value="1"/>
</dbReference>
<name>A0AAN8Z812_9MAGN</name>
<protein>
    <submittedName>
        <fullName evidence="3">Protein kinase domain</fullName>
    </submittedName>
</protein>
<dbReference type="SUPFAM" id="SSF56112">
    <property type="entry name" value="Protein kinase-like (PK-like)"/>
    <property type="match status" value="1"/>
</dbReference>
<feature type="domain" description="Protein kinase" evidence="2">
    <location>
        <begin position="73"/>
        <end position="355"/>
    </location>
</feature>
<dbReference type="Gene3D" id="1.10.510.10">
    <property type="entry name" value="Transferase(Phosphotransferase) domain 1"/>
    <property type="match status" value="1"/>
</dbReference>
<gene>
    <name evidence="3" type="ORF">RJ641_007534</name>
</gene>
<dbReference type="GO" id="GO:0004672">
    <property type="term" value="F:protein kinase activity"/>
    <property type="evidence" value="ECO:0007669"/>
    <property type="project" value="InterPro"/>
</dbReference>
<accession>A0AAN8Z812</accession>
<dbReference type="InterPro" id="IPR000719">
    <property type="entry name" value="Prot_kinase_dom"/>
</dbReference>
<sequence>MKHKFVFKLSLGLAITAVLIIVLLIAFFCRKRKRKNQNLEDNEVDFSEKQEFESEDLILFQGGENLCISDILDSPGEVIWKSSFGTLYKANLQMSNSVMLLRFIRPACSASTDEILSAIQLIGSIRHSNLLPLKAFYAGPRGEKLLVHPFYGFGTLAHFIREGTSDCHSWTIIYRISMGIAQGLCHLHTGLEKSVVHGNLKSRNVLLDQNYQPYVADFGLHLLLNPSAAQGMLDLSAAQGYKAPELIKMKEASEETDIYSLGVIFLEMLTGKEPINADAIHDEEIYLPNMLRNAILNHRITDLYHQDILLNQSGDHGLITEAQILKFFQLAMACCSPSPSLRPNIKQVLRKLEEIEK</sequence>
<feature type="transmembrane region" description="Helical" evidence="1">
    <location>
        <begin position="6"/>
        <end position="29"/>
    </location>
</feature>
<dbReference type="PANTHER" id="PTHR48008:SF13">
    <property type="entry name" value="PROTEIN KINASE SUPERFAMILY PROTEIN"/>
    <property type="match status" value="1"/>
</dbReference>
<keyword evidence="1" id="KW-0472">Membrane</keyword>
<keyword evidence="3" id="KW-0808">Transferase</keyword>
<organism evidence="3 4">
    <name type="scientific">Dillenia turbinata</name>
    <dbReference type="NCBI Taxonomy" id="194707"/>
    <lineage>
        <taxon>Eukaryota</taxon>
        <taxon>Viridiplantae</taxon>
        <taxon>Streptophyta</taxon>
        <taxon>Embryophyta</taxon>
        <taxon>Tracheophyta</taxon>
        <taxon>Spermatophyta</taxon>
        <taxon>Magnoliopsida</taxon>
        <taxon>eudicotyledons</taxon>
        <taxon>Gunneridae</taxon>
        <taxon>Pentapetalae</taxon>
        <taxon>Dilleniales</taxon>
        <taxon>Dilleniaceae</taxon>
        <taxon>Dillenia</taxon>
    </lineage>
</organism>
<keyword evidence="3" id="KW-0418">Kinase</keyword>
<evidence type="ECO:0000259" key="2">
    <source>
        <dbReference type="PROSITE" id="PS50011"/>
    </source>
</evidence>
<dbReference type="GO" id="GO:0005524">
    <property type="term" value="F:ATP binding"/>
    <property type="evidence" value="ECO:0007669"/>
    <property type="project" value="InterPro"/>
</dbReference>
<dbReference type="Gene3D" id="3.30.200.20">
    <property type="entry name" value="Phosphorylase Kinase, domain 1"/>
    <property type="match status" value="1"/>
</dbReference>
<dbReference type="EMBL" id="JBAMMX010000015">
    <property type="protein sequence ID" value="KAK6925815.1"/>
    <property type="molecule type" value="Genomic_DNA"/>
</dbReference>
<dbReference type="InterPro" id="IPR011009">
    <property type="entry name" value="Kinase-like_dom_sf"/>
</dbReference>
<evidence type="ECO:0000256" key="1">
    <source>
        <dbReference type="SAM" id="Phobius"/>
    </source>
</evidence>
<comment type="caution">
    <text evidence="3">The sequence shown here is derived from an EMBL/GenBank/DDBJ whole genome shotgun (WGS) entry which is preliminary data.</text>
</comment>